<dbReference type="Gene3D" id="3.40.630.10">
    <property type="entry name" value="Zn peptidases"/>
    <property type="match status" value="2"/>
</dbReference>
<comment type="caution">
    <text evidence="1">The sequence shown here is derived from an EMBL/GenBank/DDBJ whole genome shotgun (WGS) entry which is preliminary data.</text>
</comment>
<gene>
    <name evidence="1" type="ORF">Q4T40_17480</name>
</gene>
<protein>
    <submittedName>
        <fullName evidence="1">Succinylglutamate desuccinylase/aspartoacylase family protein</fullName>
    </submittedName>
</protein>
<dbReference type="Proteomes" id="UP001254848">
    <property type="component" value="Unassembled WGS sequence"/>
</dbReference>
<evidence type="ECO:0000313" key="2">
    <source>
        <dbReference type="Proteomes" id="UP001254848"/>
    </source>
</evidence>
<reference evidence="1 2" key="1">
    <citation type="submission" date="2023-07" db="EMBL/GenBank/DDBJ databases">
        <title>The novel representative of Negativicutes class, Anaeroselena agilis gen. nov. sp. nov.</title>
        <authorList>
            <person name="Prokofeva M.I."/>
            <person name="Elcheninov A.G."/>
            <person name="Klyukina A."/>
            <person name="Kublanov I.V."/>
            <person name="Frolov E.N."/>
            <person name="Podosokorskaya O.A."/>
        </authorList>
    </citation>
    <scope>NUCLEOTIDE SEQUENCE [LARGE SCALE GENOMIC DNA]</scope>
    <source>
        <strain evidence="1 2">4137-cl</strain>
    </source>
</reference>
<proteinExistence type="predicted"/>
<accession>A0ABU3P1W7</accession>
<organism evidence="1 2">
    <name type="scientific">Anaeroselena agilis</name>
    <dbReference type="NCBI Taxonomy" id="3063788"/>
    <lineage>
        <taxon>Bacteria</taxon>
        <taxon>Bacillati</taxon>
        <taxon>Bacillota</taxon>
        <taxon>Negativicutes</taxon>
        <taxon>Acetonemataceae</taxon>
        <taxon>Anaeroselena</taxon>
    </lineage>
</organism>
<dbReference type="EMBL" id="JAUOZS010000001">
    <property type="protein sequence ID" value="MDT8903031.1"/>
    <property type="molecule type" value="Genomic_DNA"/>
</dbReference>
<name>A0ABU3P1W7_9FIRM</name>
<sequence>MVGTKKTALALLVAVVAILIAVTPRFTAMHVADTVNSGPGVTAVKMLGDYFPGLRNTPGDTAVYVLDSGKPGGAVLVVGGTHPNEPSGYLSAILLVEKARPAKGKLIVIPQANASGFTHNDYSEGSPQRITLKTPGGERTFRYGSRATNPVHQWPDPDIYVHAASGQRLSGSETRNLNRAYPGRPDGTLTEKIAYGIVQLIRKEKIGLAVDLHEASPEYPVINAMVAHERAMDVAAVAVLDLEMDKIKIALEPSPKSLRGLSHREWGDATAAMAVLMETANPAQGRLRGATDEALVLTGQDRMYARAAKLGRLFIPYDKNGQPISLRVARHVAATMVLIRDAFEKDPRQAVVITGVPSYGEIVRKGVGAFL</sequence>
<keyword evidence="2" id="KW-1185">Reference proteome</keyword>
<dbReference type="RefSeq" id="WP_413781493.1">
    <property type="nucleotide sequence ID" value="NZ_JAUOZS010000001.1"/>
</dbReference>
<dbReference type="SUPFAM" id="SSF53187">
    <property type="entry name" value="Zn-dependent exopeptidases"/>
    <property type="match status" value="1"/>
</dbReference>
<evidence type="ECO:0000313" key="1">
    <source>
        <dbReference type="EMBL" id="MDT8903031.1"/>
    </source>
</evidence>